<dbReference type="InterPro" id="IPR027417">
    <property type="entry name" value="P-loop_NTPase"/>
</dbReference>
<dbReference type="EMBL" id="HBIW01006631">
    <property type="protein sequence ID" value="CAE0690098.1"/>
    <property type="molecule type" value="Transcribed_RNA"/>
</dbReference>
<evidence type="ECO:0000256" key="3">
    <source>
        <dbReference type="SAM" id="MobiDB-lite"/>
    </source>
</evidence>
<dbReference type="CDD" id="cd16448">
    <property type="entry name" value="RING-H2"/>
    <property type="match status" value="1"/>
</dbReference>
<dbReference type="CDD" id="cd18793">
    <property type="entry name" value="SF2_C_SNF"/>
    <property type="match status" value="1"/>
</dbReference>
<reference evidence="6" key="2">
    <citation type="submission" date="2021-11" db="EMBL/GenBank/DDBJ databases">
        <authorList>
            <consortium name="Genoscope - CEA"/>
            <person name="William W."/>
        </authorList>
    </citation>
    <scope>NUCLEOTIDE SEQUENCE</scope>
</reference>
<dbReference type="Pfam" id="PF00176">
    <property type="entry name" value="SNF2-rel_dom"/>
    <property type="match status" value="1"/>
</dbReference>
<dbReference type="PANTHER" id="PTHR45865">
    <property type="entry name" value="E3 UBIQUITIN-PROTEIN LIGASE SHPRH FAMILY MEMBER"/>
    <property type="match status" value="1"/>
</dbReference>
<feature type="compositionally biased region" description="Low complexity" evidence="3">
    <location>
        <begin position="1269"/>
        <end position="1287"/>
    </location>
</feature>
<dbReference type="SMART" id="SM00487">
    <property type="entry name" value="DEXDc"/>
    <property type="match status" value="1"/>
</dbReference>
<dbReference type="GO" id="GO:0005524">
    <property type="term" value="F:ATP binding"/>
    <property type="evidence" value="ECO:0007669"/>
    <property type="project" value="InterPro"/>
</dbReference>
<dbReference type="Pfam" id="PF13639">
    <property type="entry name" value="zf-RING_2"/>
    <property type="match status" value="1"/>
</dbReference>
<dbReference type="SMART" id="SM00184">
    <property type="entry name" value="RING"/>
    <property type="match status" value="1"/>
</dbReference>
<organism evidence="5">
    <name type="scientific">Pelagomonas calceolata</name>
    <dbReference type="NCBI Taxonomy" id="35677"/>
    <lineage>
        <taxon>Eukaryota</taxon>
        <taxon>Sar</taxon>
        <taxon>Stramenopiles</taxon>
        <taxon>Ochrophyta</taxon>
        <taxon>Pelagophyceae</taxon>
        <taxon>Pelagomonadales</taxon>
        <taxon>Pelagomonadaceae</taxon>
        <taxon>Pelagomonas</taxon>
    </lineage>
</organism>
<keyword evidence="2" id="KW-0863">Zinc-finger</keyword>
<dbReference type="InterPro" id="IPR014001">
    <property type="entry name" value="Helicase_ATP-bd"/>
</dbReference>
<protein>
    <recommendedName>
        <fullName evidence="4">RING-type domain-containing protein</fullName>
    </recommendedName>
</protein>
<evidence type="ECO:0000259" key="4">
    <source>
        <dbReference type="PROSITE" id="PS50089"/>
    </source>
</evidence>
<name>A0A7S3ZQ92_9STRA</name>
<dbReference type="InterPro" id="IPR038718">
    <property type="entry name" value="SNF2-like_sf"/>
</dbReference>
<dbReference type="GO" id="GO:0008270">
    <property type="term" value="F:zinc ion binding"/>
    <property type="evidence" value="ECO:0007669"/>
    <property type="project" value="UniProtKB-KW"/>
</dbReference>
<reference evidence="5" key="1">
    <citation type="submission" date="2021-01" db="EMBL/GenBank/DDBJ databases">
        <authorList>
            <person name="Corre E."/>
            <person name="Pelletier E."/>
            <person name="Niang G."/>
            <person name="Scheremetjew M."/>
            <person name="Finn R."/>
            <person name="Kale V."/>
            <person name="Holt S."/>
            <person name="Cochrane G."/>
            <person name="Meng A."/>
            <person name="Brown T."/>
            <person name="Cohen L."/>
        </authorList>
    </citation>
    <scope>NUCLEOTIDE SEQUENCE</scope>
    <source>
        <strain evidence="5">CCMP1756</strain>
    </source>
</reference>
<dbReference type="PROSITE" id="PS50089">
    <property type="entry name" value="ZF_RING_2"/>
    <property type="match status" value="1"/>
</dbReference>
<evidence type="ECO:0000313" key="7">
    <source>
        <dbReference type="Proteomes" id="UP000789595"/>
    </source>
</evidence>
<evidence type="ECO:0000256" key="2">
    <source>
        <dbReference type="PROSITE-ProRule" id="PRU00175"/>
    </source>
</evidence>
<feature type="region of interest" description="Disordered" evidence="3">
    <location>
        <begin position="1267"/>
        <end position="1287"/>
    </location>
</feature>
<keyword evidence="2" id="KW-0862">Zinc</keyword>
<dbReference type="Gene3D" id="3.30.40.10">
    <property type="entry name" value="Zinc/RING finger domain, C3HC4 (zinc finger)"/>
    <property type="match status" value="1"/>
</dbReference>
<dbReference type="InterPro" id="IPR052583">
    <property type="entry name" value="ATP-helicase/E3_Ub-Ligase"/>
</dbReference>
<dbReference type="EMBL" id="CAKKNE010000001">
    <property type="protein sequence ID" value="CAH0365730.1"/>
    <property type="molecule type" value="Genomic_DNA"/>
</dbReference>
<dbReference type="GO" id="GO:0016787">
    <property type="term" value="F:hydrolase activity"/>
    <property type="evidence" value="ECO:0007669"/>
    <property type="project" value="UniProtKB-KW"/>
</dbReference>
<gene>
    <name evidence="5" type="ORF">PCAL00307_LOCUS5533</name>
    <name evidence="6" type="ORF">PECAL_1P21830</name>
</gene>
<dbReference type="OrthoDB" id="46533at2759"/>
<dbReference type="Gene3D" id="3.40.50.300">
    <property type="entry name" value="P-loop containing nucleotide triphosphate hydrolases"/>
    <property type="match status" value="1"/>
</dbReference>
<keyword evidence="7" id="KW-1185">Reference proteome</keyword>
<evidence type="ECO:0000313" key="6">
    <source>
        <dbReference type="EMBL" id="CAH0365730.1"/>
    </source>
</evidence>
<dbReference type="Proteomes" id="UP000789595">
    <property type="component" value="Unassembled WGS sequence"/>
</dbReference>
<dbReference type="SUPFAM" id="SSF57850">
    <property type="entry name" value="RING/U-box"/>
    <property type="match status" value="1"/>
</dbReference>
<dbReference type="PANTHER" id="PTHR45865:SF1">
    <property type="entry name" value="E3 UBIQUITIN-PROTEIN LIGASE SHPRH"/>
    <property type="match status" value="1"/>
</dbReference>
<evidence type="ECO:0000256" key="1">
    <source>
        <dbReference type="ARBA" id="ARBA00022801"/>
    </source>
</evidence>
<accession>A0A7S3ZQ92</accession>
<sequence length="1287" mass="139073">MATKREVLACLEQSQLQRNFSRPTTARSVPGLAPALHAYQAAALEWMLQREQRRDSLPAAEALLGGTIRDVRGGVLADEMGLGKTVTVAALVLAAPEGDSSQQAETTRVALRLGGARLPATTLMEKPLPDPPKGERRGGVRAVCVCGDAVSDGVVCAFCGAVAHRACAAAASCACLGSRGAPSENGLVRSRATLVVCPAAIAGQWKGELARHAPSLIVAEYPGVQALQKGARAARRAVDSRRTRNYGRALQSLGDCLRRLDGSMLRQADVVLTTFGALRSDRYYQPQQAYAARVPPSPLLTTDWRRVCLDEAQVVRGGATAAATVARKLSSERRWCVSGTPVAAGGLEDVRALYEFLGAPAGYSSRQWSEAVGREGGATKLADLFKATAWRATKSRVDHAIPPQRSVLRHLTFDAVERFVYDRLDEACARDLAALTGDAVNEACSLQGGGVSRLRQACVHPSLAMPRRKRRKRKRGIVEEPKAVATMEETLWRLVEDAQLKAEESQRERLYHLFARAGVARCRADLVNGFAALGYDEDAPGVVAALARTTRDHLKDARTLYETALRAILDGRDAATGLRVPRDAESVKTNERLSLGRARRVVRVAIKASTSMDVRLESKNPRGGFDEVAHGATVIDEWTTIDVTKPHEAKAEEWRLASKHDGAVEARFYESRVDSDWALELHCLHNLAATKELLGDDGSDEKEGAQRIRNRQGAARFDRVSGAVQQLEAFARGRGAVLEQGAADHAWWRRALQTDGAPEACEQVLAAPTTQQFNAAASRRGFEERCDSNVDAFARRVEAALRGVSAARRAALAAARDGARVAKGGGAELQREIQATGACRVCAEDWGAVGPVCPTCRRVDVITDAFAHLKSERQHLIEENAPVTRALCALAAHAPWRRLASTAEKNEAEALLNALGAATTGESRVETSTDAGCKHELLQARRAMTHLTDALLKENEALAATRRVEVLRADADLSLLEEHEKNARCFPADLGARDLEAAAGEQDALLELKTRTKRLAFLESHAVESDVKSDDDEVCRICLERLDACGGYDTTTSLVSVLPCGHAFHDACLRKWAKSKCPSCRGNYGEADVRSAVRNSVTGTRAVEATKLDSFLEDAQQAVARGEQSVVFSNFEEVLDVVGAALRRKGLEAARFPKGVAPFTASESRVSFLLAPVGRANNGLTLVNAVNVFLLEQPACAAVELQCVNRVHRVGQTRPTTVYRYVVKDTIEDAIYEYHRTHTASVEEDVKEAEINAAKLLSAHVLRKRQKVAVDSSSGSTDASDDAPASD</sequence>
<dbReference type="SUPFAM" id="SSF52540">
    <property type="entry name" value="P-loop containing nucleoside triphosphate hydrolases"/>
    <property type="match status" value="2"/>
</dbReference>
<evidence type="ECO:0000313" key="5">
    <source>
        <dbReference type="EMBL" id="CAE0690098.1"/>
    </source>
</evidence>
<dbReference type="InterPro" id="IPR013083">
    <property type="entry name" value="Znf_RING/FYVE/PHD"/>
</dbReference>
<keyword evidence="1" id="KW-0378">Hydrolase</keyword>
<keyword evidence="2" id="KW-0479">Metal-binding</keyword>
<dbReference type="InterPro" id="IPR001841">
    <property type="entry name" value="Znf_RING"/>
</dbReference>
<proteinExistence type="predicted"/>
<dbReference type="Gene3D" id="3.40.50.10810">
    <property type="entry name" value="Tandem AAA-ATPase domain"/>
    <property type="match status" value="2"/>
</dbReference>
<feature type="domain" description="RING-type" evidence="4">
    <location>
        <begin position="1035"/>
        <end position="1081"/>
    </location>
</feature>
<dbReference type="InterPro" id="IPR049730">
    <property type="entry name" value="SNF2/RAD54-like_C"/>
</dbReference>
<dbReference type="InterPro" id="IPR000330">
    <property type="entry name" value="SNF2_N"/>
</dbReference>